<reference evidence="1 2" key="1">
    <citation type="submission" date="2014-02" db="EMBL/GenBank/DDBJ databases">
        <authorList>
            <person name="Genoscope - CEA"/>
        </authorList>
    </citation>
    <scope>NUCLEOTIDE SEQUENCE [LARGE SCALE GENOMIC DNA]</scope>
    <source>
        <strain evidence="1 2">PCC 8005</strain>
    </source>
</reference>
<dbReference type="Proteomes" id="UP000032946">
    <property type="component" value="Chromosome"/>
</dbReference>
<evidence type="ECO:0000313" key="1">
    <source>
        <dbReference type="EMBL" id="CDM94207.1"/>
    </source>
</evidence>
<organism evidence="1 2">
    <name type="scientific">Limnospira indica PCC 8005</name>
    <dbReference type="NCBI Taxonomy" id="376219"/>
    <lineage>
        <taxon>Bacteria</taxon>
        <taxon>Bacillati</taxon>
        <taxon>Cyanobacteriota</taxon>
        <taxon>Cyanophyceae</taxon>
        <taxon>Oscillatoriophycideae</taxon>
        <taxon>Oscillatoriales</taxon>
        <taxon>Sirenicapillariaceae</taxon>
        <taxon>Limnospira</taxon>
    </lineage>
</organism>
<proteinExistence type="predicted"/>
<gene>
    <name evidence="1" type="ORF">ARTHRO_11881</name>
</gene>
<accession>A0A9P1KDQ4</accession>
<evidence type="ECO:0000313" key="2">
    <source>
        <dbReference type="Proteomes" id="UP000032946"/>
    </source>
</evidence>
<dbReference type="AlphaFoldDB" id="A0A9P1KDQ4"/>
<dbReference type="EMBL" id="FO818640">
    <property type="protein sequence ID" value="CDM94207.1"/>
    <property type="molecule type" value="Genomic_DNA"/>
</dbReference>
<keyword evidence="2" id="KW-1185">Reference proteome</keyword>
<protein>
    <submittedName>
        <fullName evidence="1">Uncharacterized protein</fullName>
    </submittedName>
</protein>
<sequence length="55" mass="5788">MGSGGVVGETNWDEGEVAGGTMAKGECAEGVEASLCLPKWRVSCLIRVRVDFCPE</sequence>
<name>A0A9P1KDQ4_9CYAN</name>